<proteinExistence type="predicted"/>
<feature type="compositionally biased region" description="Polar residues" evidence="1">
    <location>
        <begin position="1"/>
        <end position="18"/>
    </location>
</feature>
<evidence type="ECO:0000313" key="3">
    <source>
        <dbReference type="Proteomes" id="UP000801492"/>
    </source>
</evidence>
<feature type="compositionally biased region" description="Polar residues" evidence="1">
    <location>
        <begin position="61"/>
        <end position="73"/>
    </location>
</feature>
<reference evidence="2" key="1">
    <citation type="submission" date="2019-08" db="EMBL/GenBank/DDBJ databases">
        <title>The genome of the North American firefly Photinus pyralis.</title>
        <authorList>
            <consortium name="Photinus pyralis genome working group"/>
            <person name="Fallon T.R."/>
            <person name="Sander Lower S.E."/>
            <person name="Weng J.-K."/>
        </authorList>
    </citation>
    <scope>NUCLEOTIDE SEQUENCE</scope>
    <source>
        <strain evidence="2">TRF0915ILg1</strain>
        <tissue evidence="2">Whole body</tissue>
    </source>
</reference>
<organism evidence="2 3">
    <name type="scientific">Ignelater luminosus</name>
    <name type="common">Cucubano</name>
    <name type="synonym">Pyrophorus luminosus</name>
    <dbReference type="NCBI Taxonomy" id="2038154"/>
    <lineage>
        <taxon>Eukaryota</taxon>
        <taxon>Metazoa</taxon>
        <taxon>Ecdysozoa</taxon>
        <taxon>Arthropoda</taxon>
        <taxon>Hexapoda</taxon>
        <taxon>Insecta</taxon>
        <taxon>Pterygota</taxon>
        <taxon>Neoptera</taxon>
        <taxon>Endopterygota</taxon>
        <taxon>Coleoptera</taxon>
        <taxon>Polyphaga</taxon>
        <taxon>Elateriformia</taxon>
        <taxon>Elateroidea</taxon>
        <taxon>Elateridae</taxon>
        <taxon>Agrypninae</taxon>
        <taxon>Pyrophorini</taxon>
        <taxon>Ignelater</taxon>
    </lineage>
</organism>
<protein>
    <submittedName>
        <fullName evidence="2">Uncharacterized protein</fullName>
    </submittedName>
</protein>
<name>A0A8K0CL62_IGNLU</name>
<feature type="compositionally biased region" description="Basic and acidic residues" evidence="1">
    <location>
        <begin position="35"/>
        <end position="46"/>
    </location>
</feature>
<accession>A0A8K0CL62</accession>
<dbReference type="AlphaFoldDB" id="A0A8K0CL62"/>
<keyword evidence="3" id="KW-1185">Reference proteome</keyword>
<dbReference type="Proteomes" id="UP000801492">
    <property type="component" value="Unassembled WGS sequence"/>
</dbReference>
<sequence length="170" mass="18512">MIMEETNQANESTETGTNVLAEHGTRTSTSGNGLAEHKDVDGDEPFKGFADSGLSLGADNNELSPGSDNNELSLGSDEPFFGFDNNNRLLFPKLDDTKSFLGFDENGTPVYMNSTKRARNHDSILKTLKHVGQNIEKTIENIKSVNVGAQNVCSQCKVATSCVDLHHIYM</sequence>
<evidence type="ECO:0000256" key="1">
    <source>
        <dbReference type="SAM" id="MobiDB-lite"/>
    </source>
</evidence>
<dbReference type="EMBL" id="VTPC01077345">
    <property type="protein sequence ID" value="KAF2888424.1"/>
    <property type="molecule type" value="Genomic_DNA"/>
</dbReference>
<gene>
    <name evidence="2" type="ORF">ILUMI_17748</name>
</gene>
<feature type="region of interest" description="Disordered" evidence="1">
    <location>
        <begin position="1"/>
        <end position="75"/>
    </location>
</feature>
<comment type="caution">
    <text evidence="2">The sequence shown here is derived from an EMBL/GenBank/DDBJ whole genome shotgun (WGS) entry which is preliminary data.</text>
</comment>
<evidence type="ECO:0000313" key="2">
    <source>
        <dbReference type="EMBL" id="KAF2888424.1"/>
    </source>
</evidence>